<dbReference type="PANTHER" id="PTHR43788:SF6">
    <property type="entry name" value="DNA HELICASE B"/>
    <property type="match status" value="1"/>
</dbReference>
<dbReference type="InterPro" id="IPR041851">
    <property type="entry name" value="RecD_N_sf"/>
</dbReference>
<evidence type="ECO:0000256" key="6">
    <source>
        <dbReference type="ARBA" id="ARBA00022839"/>
    </source>
</evidence>
<keyword evidence="1 11" id="KW-0540">Nuclease</keyword>
<feature type="binding site" evidence="11">
    <location>
        <begin position="157"/>
        <end position="164"/>
    </location>
    <ligand>
        <name>ATP</name>
        <dbReference type="ChEBI" id="CHEBI:30616"/>
    </ligand>
</feature>
<evidence type="ECO:0000256" key="9">
    <source>
        <dbReference type="ARBA" id="ARBA00023204"/>
    </source>
</evidence>
<evidence type="ECO:0000256" key="8">
    <source>
        <dbReference type="ARBA" id="ARBA00023125"/>
    </source>
</evidence>
<dbReference type="InterPro" id="IPR006344">
    <property type="entry name" value="RecD"/>
</dbReference>
<keyword evidence="2 11" id="KW-0547">Nucleotide-binding</keyword>
<comment type="function">
    <text evidence="11">A helicase/nuclease that prepares dsDNA breaks (DSB) for recombinational DNA repair. Binds to DSBs and unwinds DNA via a highly rapid and processive ATP-dependent bidirectional helicase activity. Unwinds dsDNA until it encounters a Chi (crossover hotspot instigator) sequence from the 3' direction. Cuts ssDNA a few nucleotides 3' to the Chi site. The properties and activities of the enzyme are changed at Chi. The Chi-altered holoenzyme produces a long 3'-ssDNA overhang and facilitates RecA-binding to the ssDNA for homologous DNA recombination and repair. Holoenzyme degrades any linearized DNA that is unable to undergo homologous recombination. In the holoenzyme this subunit has ssDNA-dependent ATPase and 5'-3' helicase activity. When added to pre-assembled RecBC greatly stimulates nuclease activity and augments holoenzyme processivity. Negatively regulates the RecA-loading ability of RecBCD.</text>
</comment>
<proteinExistence type="inferred from homology"/>
<dbReference type="CDD" id="cd18809">
    <property type="entry name" value="SF1_C_RecD"/>
    <property type="match status" value="1"/>
</dbReference>
<evidence type="ECO:0000256" key="1">
    <source>
        <dbReference type="ARBA" id="ARBA00022722"/>
    </source>
</evidence>
<dbReference type="NCBIfam" id="TIGR01447">
    <property type="entry name" value="recD"/>
    <property type="match status" value="1"/>
</dbReference>
<dbReference type="Pfam" id="PF21185">
    <property type="entry name" value="RecD_N"/>
    <property type="match status" value="1"/>
</dbReference>
<comment type="subunit">
    <text evidence="11">Heterotrimer of RecB, RecC and RecD. All subunits contribute to DNA-binding.</text>
</comment>
<dbReference type="SUPFAM" id="SSF52540">
    <property type="entry name" value="P-loop containing nucleoside triphosphate hydrolases"/>
    <property type="match status" value="1"/>
</dbReference>
<dbReference type="Gene3D" id="3.40.50.300">
    <property type="entry name" value="P-loop containing nucleotide triphosphate hydrolases"/>
    <property type="match status" value="3"/>
</dbReference>
<evidence type="ECO:0000256" key="4">
    <source>
        <dbReference type="ARBA" id="ARBA00022801"/>
    </source>
</evidence>
<dbReference type="InterPro" id="IPR003593">
    <property type="entry name" value="AAA+_ATPase"/>
</dbReference>
<accession>A0ABQ5YDH6</accession>
<comment type="catalytic activity">
    <reaction evidence="11">
        <text>ATP + H2O = ADP + phosphate + H(+)</text>
        <dbReference type="Rhea" id="RHEA:13065"/>
        <dbReference type="ChEBI" id="CHEBI:15377"/>
        <dbReference type="ChEBI" id="CHEBI:15378"/>
        <dbReference type="ChEBI" id="CHEBI:30616"/>
        <dbReference type="ChEBI" id="CHEBI:43474"/>
        <dbReference type="ChEBI" id="CHEBI:456216"/>
        <dbReference type="EC" id="5.6.2.3"/>
    </reaction>
</comment>
<keyword evidence="7 11" id="KW-0067">ATP-binding</keyword>
<keyword evidence="5 11" id="KW-0347">Helicase</keyword>
<evidence type="ECO:0000256" key="3">
    <source>
        <dbReference type="ARBA" id="ARBA00022763"/>
    </source>
</evidence>
<sequence>MNIATLPPFAAELKAWLEQRFPAAAQAALQAAALVASRAEEGHVCLNLSDMAGQHWQGIMLPELQTWRVALLQSGFVALTEGYAPLILDGDRLYLGRLWADELTVAAELAQRASATELTPKQARTVLDPLFAGTAGDDGQRLAAATALLNRIAVISGGPGTGKTTTVAKVLAALVQLEPAARIVLAAPTGRAAARMVEALKQARDRLPIDMITRAALPEEAQTLHRLLGFRPDGAQPRYGPGQPLGLDILVVDEASMIDLALFARLLAALPRHARLILLGDRDQLASVEAGSAFAELVRQAGRTPDGSRRLAAATGARLSPGRPGSALADGIALLHVSHRFGSDSGIGALARCANAGDSQGALQLLRAPPPDLAWQPGLCRDWQGLLLAQLQTRLADYREAVAARDIDAAYHHFHRLRLLCALREGPVGLEAINRLLETRLLHQDPRRQPWYAGRPVIVRVNDSVLGLANGDVGLVLESEQGLRVYFPQEAGWRGYAPTRLPRHETAFALTVHQSQGSEFDEVWLLLPDEDAAVLSRSLIYTALTRARHKVAVWGSASTLAGALQRSVQRDSGLADRLRVPADSIPSED</sequence>
<dbReference type="RefSeq" id="WP_284195729.1">
    <property type="nucleotide sequence ID" value="NZ_BSOG01000001.1"/>
</dbReference>
<gene>
    <name evidence="11 13" type="primary">recD</name>
    <name evidence="13" type="ORF">GCM10007907_14010</name>
</gene>
<evidence type="ECO:0000256" key="11">
    <source>
        <dbReference type="HAMAP-Rule" id="MF_01487"/>
    </source>
</evidence>
<dbReference type="PANTHER" id="PTHR43788">
    <property type="entry name" value="DNA2/NAM7 HELICASE FAMILY MEMBER"/>
    <property type="match status" value="1"/>
</dbReference>
<comment type="similarity">
    <text evidence="11">Belongs to the RecD family.</text>
</comment>
<dbReference type="Gene3D" id="1.10.10.1020">
    <property type="entry name" value="RecBCD complex, subunit RecD, N-terminal domain"/>
    <property type="match status" value="1"/>
</dbReference>
<keyword evidence="3 11" id="KW-0227">DNA damage</keyword>
<dbReference type="SMART" id="SM00382">
    <property type="entry name" value="AAA"/>
    <property type="match status" value="1"/>
</dbReference>
<keyword evidence="14" id="KW-1185">Reference proteome</keyword>
<keyword evidence="8 11" id="KW-0238">DNA-binding</keyword>
<evidence type="ECO:0000256" key="10">
    <source>
        <dbReference type="ARBA" id="ARBA00023235"/>
    </source>
</evidence>
<dbReference type="Pfam" id="PF13245">
    <property type="entry name" value="AAA_19"/>
    <property type="match status" value="1"/>
</dbReference>
<evidence type="ECO:0000256" key="5">
    <source>
        <dbReference type="ARBA" id="ARBA00022806"/>
    </source>
</evidence>
<dbReference type="CDD" id="cd17933">
    <property type="entry name" value="DEXSc_RecD-like"/>
    <property type="match status" value="1"/>
</dbReference>
<dbReference type="InterPro" id="IPR027417">
    <property type="entry name" value="P-loop_NTPase"/>
</dbReference>
<dbReference type="EC" id="5.6.2.3" evidence="11"/>
<reference evidence="14" key="1">
    <citation type="journal article" date="2019" name="Int. J. Syst. Evol. Microbiol.">
        <title>The Global Catalogue of Microorganisms (GCM) 10K type strain sequencing project: providing services to taxonomists for standard genome sequencing and annotation.</title>
        <authorList>
            <consortium name="The Broad Institute Genomics Platform"/>
            <consortium name="The Broad Institute Genome Sequencing Center for Infectious Disease"/>
            <person name="Wu L."/>
            <person name="Ma J."/>
        </authorList>
    </citation>
    <scope>NUCLEOTIDE SEQUENCE [LARGE SCALE GENOMIC DNA]</scope>
    <source>
        <strain evidence="14">NBRC 110044</strain>
    </source>
</reference>
<feature type="domain" description="AAA+ ATPase" evidence="12">
    <location>
        <begin position="149"/>
        <end position="447"/>
    </location>
</feature>
<name>A0ABQ5YDH6_9NEIS</name>
<dbReference type="InterPro" id="IPR027785">
    <property type="entry name" value="UvrD-like_helicase_C"/>
</dbReference>
<dbReference type="Proteomes" id="UP001156706">
    <property type="component" value="Unassembled WGS sequence"/>
</dbReference>
<comment type="miscellaneous">
    <text evidence="11">In the RecBCD complex, RecB has a slow 3'-5' helicase, an exonuclease activity and loads RecA onto ssDNA, RecD has a fast 5'-3' helicase activity, while RecC stimulates the ATPase and processivity of the RecB helicase and contributes to recognition of the Chi site.</text>
</comment>
<organism evidence="13 14">
    <name type="scientific">Chitinimonas prasina</name>
    <dbReference type="NCBI Taxonomy" id="1434937"/>
    <lineage>
        <taxon>Bacteria</taxon>
        <taxon>Pseudomonadati</taxon>
        <taxon>Pseudomonadota</taxon>
        <taxon>Betaproteobacteria</taxon>
        <taxon>Neisseriales</taxon>
        <taxon>Chitinibacteraceae</taxon>
        <taxon>Chitinimonas</taxon>
    </lineage>
</organism>
<evidence type="ECO:0000313" key="14">
    <source>
        <dbReference type="Proteomes" id="UP001156706"/>
    </source>
</evidence>
<evidence type="ECO:0000256" key="7">
    <source>
        <dbReference type="ARBA" id="ARBA00022840"/>
    </source>
</evidence>
<dbReference type="EMBL" id="BSOG01000001">
    <property type="protein sequence ID" value="GLR12611.1"/>
    <property type="molecule type" value="Genomic_DNA"/>
</dbReference>
<keyword evidence="9 11" id="KW-0234">DNA repair</keyword>
<dbReference type="InterPro" id="IPR049550">
    <property type="entry name" value="RecD_N"/>
</dbReference>
<dbReference type="HAMAP" id="MF_01487">
    <property type="entry name" value="RecD"/>
    <property type="match status" value="1"/>
</dbReference>
<dbReference type="Pfam" id="PF13538">
    <property type="entry name" value="UvrD_C_2"/>
    <property type="match status" value="1"/>
</dbReference>
<evidence type="ECO:0000259" key="12">
    <source>
        <dbReference type="SMART" id="SM00382"/>
    </source>
</evidence>
<keyword evidence="10 11" id="KW-0413">Isomerase</keyword>
<evidence type="ECO:0000313" key="13">
    <source>
        <dbReference type="EMBL" id="GLR12611.1"/>
    </source>
</evidence>
<comment type="caution">
    <text evidence="13">The sequence shown here is derived from an EMBL/GenBank/DDBJ whole genome shotgun (WGS) entry which is preliminary data.</text>
</comment>
<keyword evidence="4 11" id="KW-0378">Hydrolase</keyword>
<evidence type="ECO:0000256" key="2">
    <source>
        <dbReference type="ARBA" id="ARBA00022741"/>
    </source>
</evidence>
<dbReference type="InterPro" id="IPR050534">
    <property type="entry name" value="Coronavir_polyprotein_1ab"/>
</dbReference>
<protein>
    <recommendedName>
        <fullName evidence="11">RecBCD enzyme subunit RecD</fullName>
        <ecNumber evidence="11">5.6.2.3</ecNumber>
    </recommendedName>
    <alternativeName>
        <fullName evidence="11">DNA 5'-3' helicase subunit RecD</fullName>
    </alternativeName>
    <alternativeName>
        <fullName evidence="11">Exonuclease V subunit RecD</fullName>
        <shortName evidence="11">ExoV subunit RecD</shortName>
    </alternativeName>
    <alternativeName>
        <fullName evidence="11">Helicase/nuclease RecBCD subunit RecD</fullName>
    </alternativeName>
</protein>
<keyword evidence="6 11" id="KW-0269">Exonuclease</keyword>